<accession>A0A2G8RMD6</accession>
<dbReference type="EMBL" id="AYKW01000069">
    <property type="protein sequence ID" value="PIL22672.1"/>
    <property type="molecule type" value="Genomic_DNA"/>
</dbReference>
<reference evidence="1 2" key="1">
    <citation type="journal article" date="2015" name="Sci. Rep.">
        <title>Chromosome-level genome map provides insights into diverse defense mechanisms in the medicinal fungus Ganoderma sinense.</title>
        <authorList>
            <person name="Zhu Y."/>
            <person name="Xu J."/>
            <person name="Sun C."/>
            <person name="Zhou S."/>
            <person name="Xu H."/>
            <person name="Nelson D.R."/>
            <person name="Qian J."/>
            <person name="Song J."/>
            <person name="Luo H."/>
            <person name="Xiang L."/>
            <person name="Li Y."/>
            <person name="Xu Z."/>
            <person name="Ji A."/>
            <person name="Wang L."/>
            <person name="Lu S."/>
            <person name="Hayward A."/>
            <person name="Sun W."/>
            <person name="Li X."/>
            <person name="Schwartz D.C."/>
            <person name="Wang Y."/>
            <person name="Chen S."/>
        </authorList>
    </citation>
    <scope>NUCLEOTIDE SEQUENCE [LARGE SCALE GENOMIC DNA]</scope>
    <source>
        <strain evidence="1 2">ZZ0214-1</strain>
    </source>
</reference>
<proteinExistence type="predicted"/>
<dbReference type="AlphaFoldDB" id="A0A2G8RMD6"/>
<evidence type="ECO:0000313" key="2">
    <source>
        <dbReference type="Proteomes" id="UP000230002"/>
    </source>
</evidence>
<name>A0A2G8RMD6_9APHY</name>
<organism evidence="1 2">
    <name type="scientific">Ganoderma sinense ZZ0214-1</name>
    <dbReference type="NCBI Taxonomy" id="1077348"/>
    <lineage>
        <taxon>Eukaryota</taxon>
        <taxon>Fungi</taxon>
        <taxon>Dikarya</taxon>
        <taxon>Basidiomycota</taxon>
        <taxon>Agaricomycotina</taxon>
        <taxon>Agaricomycetes</taxon>
        <taxon>Polyporales</taxon>
        <taxon>Polyporaceae</taxon>
        <taxon>Ganoderma</taxon>
    </lineage>
</organism>
<dbReference type="STRING" id="1077348.A0A2G8RMD6"/>
<dbReference type="OrthoDB" id="3543113at2759"/>
<evidence type="ECO:0000313" key="1">
    <source>
        <dbReference type="EMBL" id="PIL22672.1"/>
    </source>
</evidence>
<protein>
    <submittedName>
        <fullName evidence="1">Uncharacterized protein</fullName>
    </submittedName>
</protein>
<sequence>MDGIAYLAGLPTLKTVRIRLPDILGLSSHSFPDTPFPNVESFALFSSVESYIPFAQRVVLPHVPKFSIFLTTVPAPGIFPVLFTSIRQQFHPSTLTGLTVKPYIPEPDLVLVEDALDDGVLVSSEHLRPLLDFSQLRHVTVVPPWGFSFDDNFCRDMAKAWPHLEELYFAHEIWCLHAPLATTVRALSYFAAYCPELRALGLKLDAQCWLQETPWQARKIPADYYEALRGERSRCKLRELRSEREPIACPEQVALYILRLFPDLRSCWQAWRSSDDTEEEAIWRASWEEVQRYLSVMKEMREDGKQWNLVDEVAD</sequence>
<dbReference type="Proteomes" id="UP000230002">
    <property type="component" value="Unassembled WGS sequence"/>
</dbReference>
<keyword evidence="2" id="KW-1185">Reference proteome</keyword>
<comment type="caution">
    <text evidence="1">The sequence shown here is derived from an EMBL/GenBank/DDBJ whole genome shotgun (WGS) entry which is preliminary data.</text>
</comment>
<gene>
    <name evidence="1" type="ORF">GSI_15365</name>
</gene>